<sequence>MQHLRLLCAAALTSALLLTGCGTTTPVVNPGQQYAPTKVNAKQMHEAIVMAAHQRKWRIISDKPGEMLLAYPGSAKAVKFEARVKVDYTANNYQVSYVSSRGLDERKGCVNTKATGDDRFVEDAICAHRNVNRWMNNLSADIMDNLYRRPI</sequence>
<dbReference type="EMBL" id="JACJKX010000009">
    <property type="protein sequence ID" value="MBM6928811.1"/>
    <property type="molecule type" value="Genomic_DNA"/>
</dbReference>
<gene>
    <name evidence="2" type="ORF">H5985_05955</name>
</gene>
<evidence type="ECO:0000256" key="1">
    <source>
        <dbReference type="SAM" id="SignalP"/>
    </source>
</evidence>
<protein>
    <recommendedName>
        <fullName evidence="4">Lipoprotein</fullName>
    </recommendedName>
</protein>
<keyword evidence="1" id="KW-0732">Signal</keyword>
<accession>A0ABS2GVN9</accession>
<feature type="chain" id="PRO_5045402119" description="Lipoprotein" evidence="1">
    <location>
        <begin position="20"/>
        <end position="151"/>
    </location>
</feature>
<dbReference type="RefSeq" id="WP_205050400.1">
    <property type="nucleotide sequence ID" value="NZ_JACJKX010000009.1"/>
</dbReference>
<evidence type="ECO:0000313" key="2">
    <source>
        <dbReference type="EMBL" id="MBM6928811.1"/>
    </source>
</evidence>
<dbReference type="Proteomes" id="UP000777002">
    <property type="component" value="Unassembled WGS sequence"/>
</dbReference>
<dbReference type="PROSITE" id="PS51257">
    <property type="entry name" value="PROKAR_LIPOPROTEIN"/>
    <property type="match status" value="1"/>
</dbReference>
<evidence type="ECO:0000313" key="3">
    <source>
        <dbReference type="Proteomes" id="UP000777002"/>
    </source>
</evidence>
<reference evidence="2 3" key="1">
    <citation type="journal article" date="2021" name="Sci. Rep.">
        <title>The distribution of antibiotic resistance genes in chicken gut microbiota commensals.</title>
        <authorList>
            <person name="Juricova H."/>
            <person name="Matiasovicova J."/>
            <person name="Kubasova T."/>
            <person name="Cejkova D."/>
            <person name="Rychlik I."/>
        </authorList>
    </citation>
    <scope>NUCLEOTIDE SEQUENCE [LARGE SCALE GENOMIC DNA]</scope>
    <source>
        <strain evidence="2 3">An562</strain>
    </source>
</reference>
<keyword evidence="3" id="KW-1185">Reference proteome</keyword>
<organism evidence="2 3">
    <name type="scientific">Parasutterella secunda</name>
    <dbReference type="NCBI Taxonomy" id="626947"/>
    <lineage>
        <taxon>Bacteria</taxon>
        <taxon>Pseudomonadati</taxon>
        <taxon>Pseudomonadota</taxon>
        <taxon>Betaproteobacteria</taxon>
        <taxon>Burkholderiales</taxon>
        <taxon>Sutterellaceae</taxon>
        <taxon>Parasutterella</taxon>
    </lineage>
</organism>
<proteinExistence type="predicted"/>
<name>A0ABS2GVN9_9BURK</name>
<comment type="caution">
    <text evidence="2">The sequence shown here is derived from an EMBL/GenBank/DDBJ whole genome shotgun (WGS) entry which is preliminary data.</text>
</comment>
<feature type="signal peptide" evidence="1">
    <location>
        <begin position="1"/>
        <end position="19"/>
    </location>
</feature>
<evidence type="ECO:0008006" key="4">
    <source>
        <dbReference type="Google" id="ProtNLM"/>
    </source>
</evidence>